<dbReference type="RefSeq" id="WP_204417810.1">
    <property type="nucleotide sequence ID" value="NZ_JAFBED010000006.1"/>
</dbReference>
<keyword evidence="1" id="KW-0472">Membrane</keyword>
<proteinExistence type="predicted"/>
<keyword evidence="1" id="KW-0812">Transmembrane</keyword>
<organism evidence="2 3">
    <name type="scientific">Sutcliffiella tianshenii</name>
    <dbReference type="NCBI Taxonomy" id="1463404"/>
    <lineage>
        <taxon>Bacteria</taxon>
        <taxon>Bacillati</taxon>
        <taxon>Bacillota</taxon>
        <taxon>Bacilli</taxon>
        <taxon>Bacillales</taxon>
        <taxon>Bacillaceae</taxon>
        <taxon>Sutcliffiella</taxon>
    </lineage>
</organism>
<comment type="caution">
    <text evidence="2">The sequence shown here is derived from an EMBL/GenBank/DDBJ whole genome shotgun (WGS) entry which is preliminary data.</text>
</comment>
<feature type="transmembrane region" description="Helical" evidence="1">
    <location>
        <begin position="7"/>
        <end position="26"/>
    </location>
</feature>
<evidence type="ECO:0000313" key="2">
    <source>
        <dbReference type="EMBL" id="MBM7621138.1"/>
    </source>
</evidence>
<evidence type="ECO:0000313" key="3">
    <source>
        <dbReference type="Proteomes" id="UP000737402"/>
    </source>
</evidence>
<protein>
    <submittedName>
        <fullName evidence="2">Uncharacterized protein</fullName>
    </submittedName>
</protein>
<feature type="transmembrane region" description="Helical" evidence="1">
    <location>
        <begin position="32"/>
        <end position="50"/>
    </location>
</feature>
<dbReference type="Proteomes" id="UP000737402">
    <property type="component" value="Unassembled WGS sequence"/>
</dbReference>
<reference evidence="2 3" key="1">
    <citation type="submission" date="2021-01" db="EMBL/GenBank/DDBJ databases">
        <title>Genomic Encyclopedia of Type Strains, Phase IV (KMG-IV): sequencing the most valuable type-strain genomes for metagenomic binning, comparative biology and taxonomic classification.</title>
        <authorList>
            <person name="Goeker M."/>
        </authorList>
    </citation>
    <scope>NUCLEOTIDE SEQUENCE [LARGE SCALE GENOMIC DNA]</scope>
    <source>
        <strain evidence="2 3">DSM 25879</strain>
    </source>
</reference>
<gene>
    <name evidence="2" type="ORF">JOC95_003011</name>
</gene>
<accession>A0ABS2P2I1</accession>
<sequence>MMIYKILLIGAILIFILELFIGPRFLGMETGNTGLFVGLMMLCTVIGHLLKKESVK</sequence>
<keyword evidence="3" id="KW-1185">Reference proteome</keyword>
<evidence type="ECO:0000256" key="1">
    <source>
        <dbReference type="SAM" id="Phobius"/>
    </source>
</evidence>
<dbReference type="EMBL" id="JAFBED010000006">
    <property type="protein sequence ID" value="MBM7621138.1"/>
    <property type="molecule type" value="Genomic_DNA"/>
</dbReference>
<keyword evidence="1" id="KW-1133">Transmembrane helix</keyword>
<name>A0ABS2P2I1_9BACI</name>